<proteinExistence type="predicted"/>
<sequence>MGSGVWSTDVYDAAKRYRRATGKSAFSYSDSGARTVHAALDPRGATRESRDSAEHPQSTPIAVLFDVTGSMGHVPRTLQAKLPQLLGLLQRQGYARDPQIMFGAIGDATCDRVPLQVGQFESDNRMDDDLGRIVLEGGGGGQMRESYELALYFMARHTATDSWDKRGRRGYLFIIGDELAYAGVKQSEVRKLIGDDLGEDVPLRQIVDELTQRWDTYYLLPAGSHYAGNRKVLDFWRDLLGQNAVELDDLEATCETIALTVGLGEQAIDLEEGLRDLQRAGSAATGTVSKALARLNRGTRNQVSALPTTTALPAPQGRPGGVTRL</sequence>
<evidence type="ECO:0008006" key="3">
    <source>
        <dbReference type="Google" id="ProtNLM"/>
    </source>
</evidence>
<organism evidence="1 2">
    <name type="scientific">Micromonospora rosaria</name>
    <dbReference type="NCBI Taxonomy" id="47874"/>
    <lineage>
        <taxon>Bacteria</taxon>
        <taxon>Bacillati</taxon>
        <taxon>Actinomycetota</taxon>
        <taxon>Actinomycetes</taxon>
        <taxon>Micromonosporales</taxon>
        <taxon>Micromonosporaceae</taxon>
        <taxon>Micromonospora</taxon>
    </lineage>
</organism>
<gene>
    <name evidence="1" type="ORF">AWW66_16960</name>
</gene>
<dbReference type="Proteomes" id="UP000070620">
    <property type="component" value="Unassembled WGS sequence"/>
</dbReference>
<accession>A0A136PRL7</accession>
<dbReference type="EMBL" id="LRQV01000058">
    <property type="protein sequence ID" value="KXK60816.1"/>
    <property type="molecule type" value="Genomic_DNA"/>
</dbReference>
<protein>
    <recommendedName>
        <fullName evidence="3">VWFA domain-containing protein</fullName>
    </recommendedName>
</protein>
<dbReference type="AlphaFoldDB" id="A0A136PRL7"/>
<evidence type="ECO:0000313" key="1">
    <source>
        <dbReference type="EMBL" id="KXK60816.1"/>
    </source>
</evidence>
<evidence type="ECO:0000313" key="2">
    <source>
        <dbReference type="Proteomes" id="UP000070620"/>
    </source>
</evidence>
<dbReference type="OrthoDB" id="4366615at2"/>
<name>A0A136PRL7_9ACTN</name>
<dbReference type="RefSeq" id="WP_067367009.1">
    <property type="nucleotide sequence ID" value="NZ_JBIUBN010000005.1"/>
</dbReference>
<reference evidence="1 2" key="1">
    <citation type="submission" date="2016-01" db="EMBL/GenBank/DDBJ databases">
        <title>Whole genome sequence and analysis of Micromonospora rosaria DSM 803, which can produce antibacterial substance rosamicin.</title>
        <authorList>
            <person name="Yang H."/>
            <person name="He X."/>
            <person name="Zhu D."/>
        </authorList>
    </citation>
    <scope>NUCLEOTIDE SEQUENCE [LARGE SCALE GENOMIC DNA]</scope>
    <source>
        <strain evidence="1 2">DSM 803</strain>
    </source>
</reference>
<keyword evidence="2" id="KW-1185">Reference proteome</keyword>
<comment type="caution">
    <text evidence="1">The sequence shown here is derived from an EMBL/GenBank/DDBJ whole genome shotgun (WGS) entry which is preliminary data.</text>
</comment>